<dbReference type="Gene3D" id="2.60.40.60">
    <property type="entry name" value="Cadherins"/>
    <property type="match status" value="6"/>
</dbReference>
<feature type="transmembrane region" description="Helical" evidence="14">
    <location>
        <begin position="693"/>
        <end position="718"/>
    </location>
</feature>
<evidence type="ECO:0000256" key="4">
    <source>
        <dbReference type="ARBA" id="ARBA00022692"/>
    </source>
</evidence>
<keyword evidence="6" id="KW-0677">Repeat</keyword>
<dbReference type="GeneTree" id="ENSGT00940000161193"/>
<comment type="subcellular location">
    <subcellularLocation>
        <location evidence="2">Cell membrane</location>
        <topology evidence="2">Single-pass type I membrane protein</topology>
    </subcellularLocation>
</comment>
<dbReference type="FunFam" id="2.60.40.60:FF:000004">
    <property type="entry name" value="Protocadherin 1 gamma 2"/>
    <property type="match status" value="1"/>
</dbReference>
<evidence type="ECO:0000256" key="10">
    <source>
        <dbReference type="ARBA" id="ARBA00023136"/>
    </source>
</evidence>
<evidence type="ECO:0000256" key="1">
    <source>
        <dbReference type="ARBA" id="ARBA00003436"/>
    </source>
</evidence>
<feature type="domain" description="Cadherin" evidence="15">
    <location>
        <begin position="350"/>
        <end position="455"/>
    </location>
</feature>
<dbReference type="GO" id="GO:0005509">
    <property type="term" value="F:calcium ion binding"/>
    <property type="evidence" value="ECO:0007669"/>
    <property type="project" value="UniProtKB-UniRule"/>
</dbReference>
<keyword evidence="5" id="KW-0732">Signal</keyword>
<dbReference type="FunFam" id="2.60.40.60:FF:000001">
    <property type="entry name" value="Protocadherin alpha 2"/>
    <property type="match status" value="1"/>
</dbReference>
<dbReference type="InterPro" id="IPR013164">
    <property type="entry name" value="Cadherin_N"/>
</dbReference>
<dbReference type="Pfam" id="PF00028">
    <property type="entry name" value="Cadherin"/>
    <property type="match status" value="5"/>
</dbReference>
<evidence type="ECO:0000256" key="7">
    <source>
        <dbReference type="ARBA" id="ARBA00022837"/>
    </source>
</evidence>
<evidence type="ECO:0000256" key="13">
    <source>
        <dbReference type="SAM" id="MobiDB-lite"/>
    </source>
</evidence>
<sequence>MERLDREEICPRRQILSFCLCLCLSGAVVCESLRYSVPEEEKSGSLVANILKDLNLGAEDLSARRARLVSKSSREYFQLNPRSGDLTTKEAIDREALCGRVSPCLLQLEIVLENPLQLQRIEVRIEDVNDNAPKFSKQEFMLEIPEQIPALTRFPLEGAQDSDIGTNGIQSYALSPNEHFRLEVPIPSEVDKYAELVLDHPLDREEEAEFNLILTAPDGGSPQRTGTTQIHIHVLDNNDNFPQFTQSVYKVQLQENSPQDALVCRVEASDLDQGSNGQITYSFSQAPANVIRLFKLSQFTGEITVMGIIDYEETSNFELNVKATDGGGLSAHCKVLLEIQDRNDNAPEVTIVSLTSPIPEDAAPGTVVALFSVQDRDSGDNGRTVCSLDPNVPFALRATLDSGYYELVTQGPLDREQVPGYNLTLRASDRGSPRLQAERLLPVWVSDVNDNPPVFAERSYLLQVRENNAPALLIGSVRAVDPDTEQNGRVTYSLLPGRIGERPASSYISINSETGSVFALRSLDYEQLRGFQVAVRAADGGAPPLSSEVSVRVVVLDENDNVPFILSPLQNSTVPASDLVPRAAEAGYLVTKVVAVDADSGQNAWLSYQLLKATEPALFTVGAQNGEVRTTRPLSERDAFKHKLVIAVRDNGQLPRSATATLPVLLVEGFSEAYMQLPEPPREDTAGAEGGSLTVYLVIALAAISFLFLGSGLVLVALKVHKGRVSRQQENPASSHCPGAPSFPENGEDSRNGSLCRAYHYDVCLTTGSLSSDFQFLGPLFPNFSVEYPISQGNPRISTASQGSGNRVDERESAGQVRGSFCFPIILSHF</sequence>
<dbReference type="AlphaFoldDB" id="A0A8D0HBQ5"/>
<dbReference type="Proteomes" id="UP000694392">
    <property type="component" value="Unplaced"/>
</dbReference>
<evidence type="ECO:0000256" key="11">
    <source>
        <dbReference type="ARBA" id="ARBA00023180"/>
    </source>
</evidence>
<dbReference type="InterPro" id="IPR015919">
    <property type="entry name" value="Cadherin-like_sf"/>
</dbReference>
<evidence type="ECO:0000256" key="3">
    <source>
        <dbReference type="ARBA" id="ARBA00022475"/>
    </source>
</evidence>
<evidence type="ECO:0000256" key="6">
    <source>
        <dbReference type="ARBA" id="ARBA00022737"/>
    </source>
</evidence>
<protein>
    <recommendedName>
        <fullName evidence="15">Cadherin domain-containing protein</fullName>
    </recommendedName>
</protein>
<comment type="function">
    <text evidence="1">Potential calcium-dependent cell-adhesion protein. May be involved in the establishment and maintenance of specific neuronal connections in the brain.</text>
</comment>
<dbReference type="Pfam" id="PF08266">
    <property type="entry name" value="Cadherin_2"/>
    <property type="match status" value="1"/>
</dbReference>
<feature type="domain" description="Cadherin" evidence="15">
    <location>
        <begin position="580"/>
        <end position="683"/>
    </location>
</feature>
<dbReference type="CDD" id="cd11304">
    <property type="entry name" value="Cadherin_repeat"/>
    <property type="match status" value="6"/>
</dbReference>
<name>A0A8D0HBQ5_SPHPU</name>
<feature type="domain" description="Cadherin" evidence="15">
    <location>
        <begin position="136"/>
        <end position="244"/>
    </location>
</feature>
<dbReference type="Pfam" id="PF16492">
    <property type="entry name" value="Cadherin_C_2"/>
    <property type="match status" value="1"/>
</dbReference>
<keyword evidence="3" id="KW-1003">Cell membrane</keyword>
<evidence type="ECO:0000256" key="2">
    <source>
        <dbReference type="ARBA" id="ARBA00004251"/>
    </source>
</evidence>
<evidence type="ECO:0000256" key="12">
    <source>
        <dbReference type="PROSITE-ProRule" id="PRU00043"/>
    </source>
</evidence>
<dbReference type="GO" id="GO:0007156">
    <property type="term" value="P:homophilic cell adhesion via plasma membrane adhesion molecules"/>
    <property type="evidence" value="ECO:0007669"/>
    <property type="project" value="InterPro"/>
</dbReference>
<feature type="region of interest" description="Disordered" evidence="13">
    <location>
        <begin position="727"/>
        <end position="748"/>
    </location>
</feature>
<dbReference type="SUPFAM" id="SSF49313">
    <property type="entry name" value="Cadherin-like"/>
    <property type="match status" value="6"/>
</dbReference>
<dbReference type="FunFam" id="2.60.40.60:FF:000018">
    <property type="entry name" value="Protocadherin gamma c3"/>
    <property type="match status" value="1"/>
</dbReference>
<dbReference type="PROSITE" id="PS00232">
    <property type="entry name" value="CADHERIN_1"/>
    <property type="match status" value="2"/>
</dbReference>
<evidence type="ECO:0000259" key="15">
    <source>
        <dbReference type="PROSITE" id="PS50268"/>
    </source>
</evidence>
<keyword evidence="9 14" id="KW-1133">Transmembrane helix</keyword>
<reference evidence="16" key="2">
    <citation type="submission" date="2025-09" db="UniProtKB">
        <authorList>
            <consortium name="Ensembl"/>
        </authorList>
    </citation>
    <scope>IDENTIFICATION</scope>
</reference>
<evidence type="ECO:0000256" key="8">
    <source>
        <dbReference type="ARBA" id="ARBA00022889"/>
    </source>
</evidence>
<evidence type="ECO:0000313" key="17">
    <source>
        <dbReference type="Proteomes" id="UP000694392"/>
    </source>
</evidence>
<evidence type="ECO:0000256" key="5">
    <source>
        <dbReference type="ARBA" id="ARBA00022729"/>
    </source>
</evidence>
<dbReference type="PROSITE" id="PS50268">
    <property type="entry name" value="CADHERIN_2"/>
    <property type="match status" value="6"/>
</dbReference>
<dbReference type="FunFam" id="2.60.40.60:FF:000006">
    <property type="entry name" value="Protocadherin alpha 2"/>
    <property type="match status" value="1"/>
</dbReference>
<dbReference type="FunFam" id="2.60.40.60:FF:000002">
    <property type="entry name" value="Protocadherin alpha 2"/>
    <property type="match status" value="1"/>
</dbReference>
<organism evidence="16 17">
    <name type="scientific">Sphenodon punctatus</name>
    <name type="common">Tuatara</name>
    <name type="synonym">Hatteria punctata</name>
    <dbReference type="NCBI Taxonomy" id="8508"/>
    <lineage>
        <taxon>Eukaryota</taxon>
        <taxon>Metazoa</taxon>
        <taxon>Chordata</taxon>
        <taxon>Craniata</taxon>
        <taxon>Vertebrata</taxon>
        <taxon>Euteleostomi</taxon>
        <taxon>Lepidosauria</taxon>
        <taxon>Sphenodontia</taxon>
        <taxon>Sphenodontidae</taxon>
        <taxon>Sphenodon</taxon>
    </lineage>
</organism>
<keyword evidence="10 14" id="KW-0472">Membrane</keyword>
<evidence type="ECO:0000256" key="14">
    <source>
        <dbReference type="SAM" id="Phobius"/>
    </source>
</evidence>
<feature type="domain" description="Cadherin" evidence="15">
    <location>
        <begin position="29"/>
        <end position="135"/>
    </location>
</feature>
<dbReference type="FunFam" id="2.60.40.60:FF:000129">
    <property type="entry name" value="protocadherin alpha-C2 isoform X1"/>
    <property type="match status" value="1"/>
</dbReference>
<dbReference type="InterPro" id="IPR050174">
    <property type="entry name" value="Protocadherin/Cadherin-CA"/>
</dbReference>
<dbReference type="InterPro" id="IPR032455">
    <property type="entry name" value="Cadherin_C"/>
</dbReference>
<dbReference type="PANTHER" id="PTHR24028">
    <property type="entry name" value="CADHERIN-87A"/>
    <property type="match status" value="1"/>
</dbReference>
<dbReference type="OMA" id="ENPWQLH"/>
<dbReference type="InterPro" id="IPR002126">
    <property type="entry name" value="Cadherin-like_dom"/>
</dbReference>
<dbReference type="PRINTS" id="PR00205">
    <property type="entry name" value="CADHERIN"/>
</dbReference>
<keyword evidence="17" id="KW-1185">Reference proteome</keyword>
<reference evidence="16" key="1">
    <citation type="submission" date="2025-08" db="UniProtKB">
        <authorList>
            <consortium name="Ensembl"/>
        </authorList>
    </citation>
    <scope>IDENTIFICATION</scope>
</reference>
<accession>A0A8D0HBQ5</accession>
<proteinExistence type="predicted"/>
<feature type="domain" description="Cadherin" evidence="15">
    <location>
        <begin position="456"/>
        <end position="565"/>
    </location>
</feature>
<keyword evidence="11" id="KW-0325">Glycoprotein</keyword>
<evidence type="ECO:0000313" key="16">
    <source>
        <dbReference type="Ensembl" id="ENSSPUP00000021745.1"/>
    </source>
</evidence>
<dbReference type="SMART" id="SM00112">
    <property type="entry name" value="CA"/>
    <property type="match status" value="6"/>
</dbReference>
<feature type="domain" description="Cadherin" evidence="15">
    <location>
        <begin position="245"/>
        <end position="349"/>
    </location>
</feature>
<evidence type="ECO:0000256" key="9">
    <source>
        <dbReference type="ARBA" id="ARBA00022989"/>
    </source>
</evidence>
<dbReference type="PANTHER" id="PTHR24028:SF118">
    <property type="entry name" value="PROTOCADHERIN BETA-1"/>
    <property type="match status" value="1"/>
</dbReference>
<dbReference type="Ensembl" id="ENSSPUT00000023170.1">
    <property type="protein sequence ID" value="ENSSPUP00000021745.1"/>
    <property type="gene ID" value="ENSSPUG00000016688.1"/>
</dbReference>
<keyword evidence="8" id="KW-0130">Cell adhesion</keyword>
<keyword evidence="4 14" id="KW-0812">Transmembrane</keyword>
<keyword evidence="7 12" id="KW-0106">Calcium</keyword>
<dbReference type="GO" id="GO:0005886">
    <property type="term" value="C:plasma membrane"/>
    <property type="evidence" value="ECO:0007669"/>
    <property type="project" value="UniProtKB-SubCell"/>
</dbReference>
<dbReference type="InterPro" id="IPR020894">
    <property type="entry name" value="Cadherin_CS"/>
</dbReference>